<keyword evidence="2" id="KW-0472">Membrane</keyword>
<dbReference type="EMBL" id="JAVFKY010000004">
    <property type="protein sequence ID" value="KAK5578196.1"/>
    <property type="molecule type" value="Genomic_DNA"/>
</dbReference>
<feature type="transmembrane region" description="Helical" evidence="2">
    <location>
        <begin position="216"/>
        <end position="238"/>
    </location>
</feature>
<feature type="transmembrane region" description="Helical" evidence="2">
    <location>
        <begin position="59"/>
        <end position="79"/>
    </location>
</feature>
<feature type="transmembrane region" description="Helical" evidence="2">
    <location>
        <begin position="182"/>
        <end position="204"/>
    </location>
</feature>
<evidence type="ECO:0000256" key="1">
    <source>
        <dbReference type="SAM" id="MobiDB-lite"/>
    </source>
</evidence>
<feature type="region of interest" description="Disordered" evidence="1">
    <location>
        <begin position="248"/>
        <end position="270"/>
    </location>
</feature>
<sequence length="313" mass="36514">MNCTINNKILCGEHGNCINNKCHCLPYWSGIESNLLFLTIDPFGKRGFNKILIELISGWGLYFIFSSFMLVLIYWIGLYHYKSLKHSNNGNNRNSKFNPITRNIFIIIDSIWFCFEFLIKILNSTSESNSNYNNRLSKYYYYDGRYQLVSKFYNCFIIIIGLLISLGFIIYGILIYKRIKNLLFVTTVLSITFITTVLSILLFMKYGISNQSNYDTILVFGIKFFFEIILSLEMIYILKDNKKTKSISKQQQQQQHQKQEQLDKNRDNEIENVKEKEIESSITAIIEDNYTNIKACAYATVTTDSNDTSNNTI</sequence>
<dbReference type="Proteomes" id="UP001344447">
    <property type="component" value="Unassembled WGS sequence"/>
</dbReference>
<reference evidence="3 4" key="1">
    <citation type="submission" date="2023-11" db="EMBL/GenBank/DDBJ databases">
        <title>Dfirmibasis_genome.</title>
        <authorList>
            <person name="Edelbroek B."/>
            <person name="Kjellin J."/>
            <person name="Jerlstrom-Hultqvist J."/>
            <person name="Soderbom F."/>
        </authorList>
    </citation>
    <scope>NUCLEOTIDE SEQUENCE [LARGE SCALE GENOMIC DNA]</scope>
    <source>
        <strain evidence="3 4">TNS-C-14</strain>
    </source>
</reference>
<keyword evidence="2" id="KW-1133">Transmembrane helix</keyword>
<dbReference type="AlphaFoldDB" id="A0AAN7YTC7"/>
<gene>
    <name evidence="3" type="ORF">RB653_003149</name>
</gene>
<organism evidence="3 4">
    <name type="scientific">Dictyostelium firmibasis</name>
    <dbReference type="NCBI Taxonomy" id="79012"/>
    <lineage>
        <taxon>Eukaryota</taxon>
        <taxon>Amoebozoa</taxon>
        <taxon>Evosea</taxon>
        <taxon>Eumycetozoa</taxon>
        <taxon>Dictyostelia</taxon>
        <taxon>Dictyosteliales</taxon>
        <taxon>Dictyosteliaceae</taxon>
        <taxon>Dictyostelium</taxon>
    </lineage>
</organism>
<feature type="transmembrane region" description="Helical" evidence="2">
    <location>
        <begin position="151"/>
        <end position="175"/>
    </location>
</feature>
<keyword evidence="4" id="KW-1185">Reference proteome</keyword>
<evidence type="ECO:0000313" key="3">
    <source>
        <dbReference type="EMBL" id="KAK5578196.1"/>
    </source>
</evidence>
<evidence type="ECO:0008006" key="5">
    <source>
        <dbReference type="Google" id="ProtNLM"/>
    </source>
</evidence>
<dbReference type="Gene3D" id="2.10.25.10">
    <property type="entry name" value="Laminin"/>
    <property type="match status" value="1"/>
</dbReference>
<comment type="caution">
    <text evidence="3">The sequence shown here is derived from an EMBL/GenBank/DDBJ whole genome shotgun (WGS) entry which is preliminary data.</text>
</comment>
<protein>
    <recommendedName>
        <fullName evidence="5">THH1/TOM1/TOM3 domain-containing protein</fullName>
    </recommendedName>
</protein>
<keyword evidence="2" id="KW-0812">Transmembrane</keyword>
<proteinExistence type="predicted"/>
<accession>A0AAN7YTC7</accession>
<evidence type="ECO:0000256" key="2">
    <source>
        <dbReference type="SAM" id="Phobius"/>
    </source>
</evidence>
<feature type="compositionally biased region" description="Basic and acidic residues" evidence="1">
    <location>
        <begin position="257"/>
        <end position="270"/>
    </location>
</feature>
<name>A0AAN7YTC7_9MYCE</name>
<evidence type="ECO:0000313" key="4">
    <source>
        <dbReference type="Proteomes" id="UP001344447"/>
    </source>
</evidence>